<dbReference type="AlphaFoldDB" id="A0A316ZDZ7"/>
<dbReference type="PANTHER" id="PTHR38248">
    <property type="entry name" value="FUNK1 6"/>
    <property type="match status" value="1"/>
</dbReference>
<reference evidence="3 4" key="1">
    <citation type="journal article" date="2018" name="Mol. Biol. Evol.">
        <title>Broad Genomic Sampling Reveals a Smut Pathogenic Ancestry of the Fungal Clade Ustilaginomycotina.</title>
        <authorList>
            <person name="Kijpornyongpan T."/>
            <person name="Mondo S.J."/>
            <person name="Barry K."/>
            <person name="Sandor L."/>
            <person name="Lee J."/>
            <person name="Lipzen A."/>
            <person name="Pangilinan J."/>
            <person name="LaButti K."/>
            <person name="Hainaut M."/>
            <person name="Henrissat B."/>
            <person name="Grigoriev I.V."/>
            <person name="Spatafora J.W."/>
            <person name="Aime M.C."/>
        </authorList>
    </citation>
    <scope>NUCLEOTIDE SEQUENCE [LARGE SCALE GENOMIC DNA]</scope>
    <source>
        <strain evidence="3 4">MCA 4186</strain>
    </source>
</reference>
<dbReference type="OrthoDB" id="5584477at2759"/>
<feature type="compositionally biased region" description="Basic and acidic residues" evidence="1">
    <location>
        <begin position="844"/>
        <end position="855"/>
    </location>
</feature>
<dbReference type="Gene3D" id="1.10.510.10">
    <property type="entry name" value="Transferase(Phosphotransferase) domain 1"/>
    <property type="match status" value="1"/>
</dbReference>
<dbReference type="RefSeq" id="XP_025598794.1">
    <property type="nucleotide sequence ID" value="XM_025739772.1"/>
</dbReference>
<evidence type="ECO:0000313" key="3">
    <source>
        <dbReference type="EMBL" id="PWN98515.1"/>
    </source>
</evidence>
<feature type="compositionally biased region" description="Basic and acidic residues" evidence="1">
    <location>
        <begin position="763"/>
        <end position="775"/>
    </location>
</feature>
<feature type="region of interest" description="Disordered" evidence="1">
    <location>
        <begin position="763"/>
        <end position="787"/>
    </location>
</feature>
<dbReference type="SUPFAM" id="SSF56112">
    <property type="entry name" value="Protein kinase-like (PK-like)"/>
    <property type="match status" value="1"/>
</dbReference>
<organism evidence="3 4">
    <name type="scientific">Tilletiopsis washingtonensis</name>
    <dbReference type="NCBI Taxonomy" id="58919"/>
    <lineage>
        <taxon>Eukaryota</taxon>
        <taxon>Fungi</taxon>
        <taxon>Dikarya</taxon>
        <taxon>Basidiomycota</taxon>
        <taxon>Ustilaginomycotina</taxon>
        <taxon>Exobasidiomycetes</taxon>
        <taxon>Entylomatales</taxon>
        <taxon>Entylomatales incertae sedis</taxon>
        <taxon>Tilletiopsis</taxon>
    </lineage>
</organism>
<dbReference type="EMBL" id="KZ819291">
    <property type="protein sequence ID" value="PWN98515.1"/>
    <property type="molecule type" value="Genomic_DNA"/>
</dbReference>
<evidence type="ECO:0000259" key="2">
    <source>
        <dbReference type="Pfam" id="PF17667"/>
    </source>
</evidence>
<dbReference type="GeneID" id="37267318"/>
<sequence>MALRARFAGFIRPTTENWHSGHADPRLHHCGADAHRKTTLHSRREFVGVGEDAISFETQPSVGDEPTDSSLVDAHSTSSSCDSSRSDKDEIDSRSDRYLPHYIDIELAGGAAATERSREIVRDLKEEPAYAAFHSLIQELDAPGYTAEFGAEAGERRVESMDCGDDADGQPRARRDTDTHDDRRLRDAFAALANLVAAHVRDPQASPPAPTFASRSEPRIWYTESVDRCKPNICVQYEGGGDAFSQVVAVGEVKAATREDERDSLLTKLCRYAAALVGRRPFVTVCHGFTLCGSVLRLWRLDAQSNACTMAVDLCGGDEHLQRFVALVAFLTGEDALRRWSPAESDRFRLCNVRGEEEEFVWAQAPQQLNRNFELFGTRMCCWGGKAYKLGERDSIDVVLKLSWIPPHLVDHEGVVLEHLKAQQVQDVPHLLGRLLLEPDLTDIASNGAAFELEASYEGAAHERSGLFVPEMMRWSRRGMALSAFAVRSPIGYSIDEASPSVALDLLRMFRGLGKMLRRVAEAGVRYRDLNTGNVLLPPVDADPAAPAVLLIDFGNARIGDTPRGNLPADGAAASSNAGITAPLIVRLSADDARSINEYFVPRKTIMGATAVQDVERKFAERELARAAASQGETSSKKQGLLRNAETDFDRAMEKLEALQHRPIDDLESATWCFLWQVSRRRDGVRMYRMFSDFHAQSAECGTNDLEGLHDLKHDDFKAKWLTYGNTTARSEVVERFGLQSDALKELLQSDDGLPYYLFHDETREQSTPPRRDIHSSPGAATSLLRDRDRDAFDEWESAFARAIATEEQAVSVRAAAAAAAPGADAAAATAGAPAGRATSAPLKQRDNTAAEARARAPVSKATNMAPRVDGQIPGKSAFPYPKRPREPESGAMANDTVPRSRASDSRQT</sequence>
<feature type="domain" description="Fungal-type protein kinase" evidence="2">
    <location>
        <begin position="243"/>
        <end position="555"/>
    </location>
</feature>
<evidence type="ECO:0000256" key="1">
    <source>
        <dbReference type="SAM" id="MobiDB-lite"/>
    </source>
</evidence>
<proteinExistence type="predicted"/>
<dbReference type="Proteomes" id="UP000245946">
    <property type="component" value="Unassembled WGS sequence"/>
</dbReference>
<accession>A0A316ZDZ7</accession>
<dbReference type="Pfam" id="PF17667">
    <property type="entry name" value="Pkinase_fungal"/>
    <property type="match status" value="1"/>
</dbReference>
<feature type="region of interest" description="Disordered" evidence="1">
    <location>
        <begin position="834"/>
        <end position="909"/>
    </location>
</feature>
<feature type="compositionally biased region" description="Basic and acidic residues" evidence="1">
    <location>
        <begin position="84"/>
        <end position="93"/>
    </location>
</feature>
<protein>
    <recommendedName>
        <fullName evidence="2">Fungal-type protein kinase domain-containing protein</fullName>
    </recommendedName>
</protein>
<dbReference type="InterPro" id="IPR040976">
    <property type="entry name" value="Pkinase_fungal"/>
</dbReference>
<feature type="region of interest" description="Disordered" evidence="1">
    <location>
        <begin position="156"/>
        <end position="181"/>
    </location>
</feature>
<gene>
    <name evidence="3" type="ORF">FA09DRAFT_267879</name>
</gene>
<feature type="compositionally biased region" description="Low complexity" evidence="1">
    <location>
        <begin position="73"/>
        <end position="83"/>
    </location>
</feature>
<keyword evidence="4" id="KW-1185">Reference proteome</keyword>
<feature type="region of interest" description="Disordered" evidence="1">
    <location>
        <begin position="57"/>
        <end position="93"/>
    </location>
</feature>
<name>A0A316ZDZ7_9BASI</name>
<evidence type="ECO:0000313" key="4">
    <source>
        <dbReference type="Proteomes" id="UP000245946"/>
    </source>
</evidence>
<dbReference type="PANTHER" id="PTHR38248:SF2">
    <property type="entry name" value="FUNK1 11"/>
    <property type="match status" value="1"/>
</dbReference>
<dbReference type="InterPro" id="IPR011009">
    <property type="entry name" value="Kinase-like_dom_sf"/>
</dbReference>
<feature type="compositionally biased region" description="Basic and acidic residues" evidence="1">
    <location>
        <begin position="169"/>
        <end position="181"/>
    </location>
</feature>